<dbReference type="PANTHER" id="PTHR30055:SF234">
    <property type="entry name" value="HTH-TYPE TRANSCRIPTIONAL REGULATOR BETI"/>
    <property type="match status" value="1"/>
</dbReference>
<organism evidence="6 7">
    <name type="scientific">Gimesia maris</name>
    <dbReference type="NCBI Taxonomy" id="122"/>
    <lineage>
        <taxon>Bacteria</taxon>
        <taxon>Pseudomonadati</taxon>
        <taxon>Planctomycetota</taxon>
        <taxon>Planctomycetia</taxon>
        <taxon>Planctomycetales</taxon>
        <taxon>Planctomycetaceae</taxon>
        <taxon>Gimesia</taxon>
    </lineage>
</organism>
<evidence type="ECO:0000313" key="6">
    <source>
        <dbReference type="EMBL" id="HCO25973.1"/>
    </source>
</evidence>
<dbReference type="InterPro" id="IPR050109">
    <property type="entry name" value="HTH-type_TetR-like_transc_reg"/>
</dbReference>
<evidence type="ECO:0000256" key="3">
    <source>
        <dbReference type="ARBA" id="ARBA00023163"/>
    </source>
</evidence>
<dbReference type="PROSITE" id="PS50977">
    <property type="entry name" value="HTH_TETR_2"/>
    <property type="match status" value="1"/>
</dbReference>
<evidence type="ECO:0000256" key="4">
    <source>
        <dbReference type="PROSITE-ProRule" id="PRU00335"/>
    </source>
</evidence>
<dbReference type="Pfam" id="PF00440">
    <property type="entry name" value="TetR_N"/>
    <property type="match status" value="1"/>
</dbReference>
<sequence>MTIRQNGDIMNTRDRKQREIQEREAKILECARPMFIEGGYNGLNMDRLTSLLEYSKGTIYNHFSCKEEIIITLAIQTLEKRLAMFQKASLFQGTSRERIAAIGAAAELFVKTYPDHFCVEQTIRLDSIWDKTSEERRNLMSNYEHRCIGIVGGIVRDGVSRGDVHLGESATPEEIVFGLWSLSVGGYSIITTSNSLSELGISSPYEMLRRNFNRFLDGIQWQPLSTEVDYDAVYDRVTREVFGNELQQNAV</sequence>
<evidence type="ECO:0000256" key="1">
    <source>
        <dbReference type="ARBA" id="ARBA00023015"/>
    </source>
</evidence>
<dbReference type="Proteomes" id="UP000263642">
    <property type="component" value="Unassembled WGS sequence"/>
</dbReference>
<dbReference type="GO" id="GO:0003700">
    <property type="term" value="F:DNA-binding transcription factor activity"/>
    <property type="evidence" value="ECO:0007669"/>
    <property type="project" value="TreeGrafter"/>
</dbReference>
<gene>
    <name evidence="6" type="ORF">DIT97_24185</name>
</gene>
<dbReference type="PANTHER" id="PTHR30055">
    <property type="entry name" value="HTH-TYPE TRANSCRIPTIONAL REGULATOR RUTR"/>
    <property type="match status" value="1"/>
</dbReference>
<dbReference type="InterPro" id="IPR001647">
    <property type="entry name" value="HTH_TetR"/>
</dbReference>
<dbReference type="GO" id="GO:0000976">
    <property type="term" value="F:transcription cis-regulatory region binding"/>
    <property type="evidence" value="ECO:0007669"/>
    <property type="project" value="TreeGrafter"/>
</dbReference>
<evidence type="ECO:0000259" key="5">
    <source>
        <dbReference type="PROSITE" id="PS50977"/>
    </source>
</evidence>
<dbReference type="EMBL" id="DQAY01000146">
    <property type="protein sequence ID" value="HCO25973.1"/>
    <property type="molecule type" value="Genomic_DNA"/>
</dbReference>
<reference evidence="6 7" key="1">
    <citation type="journal article" date="2018" name="Nat. Biotechnol.">
        <title>A standardized bacterial taxonomy based on genome phylogeny substantially revises the tree of life.</title>
        <authorList>
            <person name="Parks D.H."/>
            <person name="Chuvochina M."/>
            <person name="Waite D.W."/>
            <person name="Rinke C."/>
            <person name="Skarshewski A."/>
            <person name="Chaumeil P.A."/>
            <person name="Hugenholtz P."/>
        </authorList>
    </citation>
    <scope>NUCLEOTIDE SEQUENCE [LARGE SCALE GENOMIC DNA]</scope>
    <source>
        <strain evidence="6">UBA9375</strain>
    </source>
</reference>
<dbReference type="AlphaFoldDB" id="A0A3D3RAW6"/>
<name>A0A3D3RAW6_9PLAN</name>
<dbReference type="InterPro" id="IPR009057">
    <property type="entry name" value="Homeodomain-like_sf"/>
</dbReference>
<accession>A0A3D3RAW6</accession>
<protein>
    <submittedName>
        <fullName evidence="6">TetR family transcriptional regulator</fullName>
    </submittedName>
</protein>
<dbReference type="Gene3D" id="1.10.357.10">
    <property type="entry name" value="Tetracycline Repressor, domain 2"/>
    <property type="match status" value="1"/>
</dbReference>
<keyword evidence="3" id="KW-0804">Transcription</keyword>
<feature type="DNA-binding region" description="H-T-H motif" evidence="4">
    <location>
        <begin position="44"/>
        <end position="63"/>
    </location>
</feature>
<comment type="caution">
    <text evidence="6">The sequence shown here is derived from an EMBL/GenBank/DDBJ whole genome shotgun (WGS) entry which is preliminary data.</text>
</comment>
<proteinExistence type="predicted"/>
<keyword evidence="1" id="KW-0805">Transcription regulation</keyword>
<feature type="domain" description="HTH tetR-type" evidence="5">
    <location>
        <begin position="21"/>
        <end position="81"/>
    </location>
</feature>
<dbReference type="SUPFAM" id="SSF46689">
    <property type="entry name" value="Homeodomain-like"/>
    <property type="match status" value="1"/>
</dbReference>
<evidence type="ECO:0000313" key="7">
    <source>
        <dbReference type="Proteomes" id="UP000263642"/>
    </source>
</evidence>
<dbReference type="PRINTS" id="PR00455">
    <property type="entry name" value="HTHTETR"/>
</dbReference>
<evidence type="ECO:0000256" key="2">
    <source>
        <dbReference type="ARBA" id="ARBA00023125"/>
    </source>
</evidence>
<keyword evidence="2 4" id="KW-0238">DNA-binding</keyword>